<organism evidence="1 2">
    <name type="scientific">Jannaschia rubra</name>
    <dbReference type="NCBI Taxonomy" id="282197"/>
    <lineage>
        <taxon>Bacteria</taxon>
        <taxon>Pseudomonadati</taxon>
        <taxon>Pseudomonadota</taxon>
        <taxon>Alphaproteobacteria</taxon>
        <taxon>Rhodobacterales</taxon>
        <taxon>Roseobacteraceae</taxon>
        <taxon>Jannaschia</taxon>
    </lineage>
</organism>
<dbReference type="AlphaFoldDB" id="A0A0M6XT51"/>
<dbReference type="EMBL" id="CXPG01000020">
    <property type="protein sequence ID" value="CTQ33862.1"/>
    <property type="molecule type" value="Genomic_DNA"/>
</dbReference>
<evidence type="ECO:0000313" key="1">
    <source>
        <dbReference type="EMBL" id="CTQ33862.1"/>
    </source>
</evidence>
<keyword evidence="2" id="KW-1185">Reference proteome</keyword>
<evidence type="ECO:0000313" key="2">
    <source>
        <dbReference type="Proteomes" id="UP000048908"/>
    </source>
</evidence>
<dbReference type="OrthoDB" id="7820657at2"/>
<reference evidence="1 2" key="1">
    <citation type="submission" date="2015-07" db="EMBL/GenBank/DDBJ databases">
        <authorList>
            <person name="Noorani M."/>
        </authorList>
    </citation>
    <scope>NUCLEOTIDE SEQUENCE [LARGE SCALE GENOMIC DNA]</scope>
    <source>
        <strain evidence="1 2">CECT 5088</strain>
    </source>
</reference>
<gene>
    <name evidence="1" type="ORF">JAN5088_02648</name>
</gene>
<evidence type="ECO:0008006" key="3">
    <source>
        <dbReference type="Google" id="ProtNLM"/>
    </source>
</evidence>
<dbReference type="Proteomes" id="UP000048908">
    <property type="component" value="Unassembled WGS sequence"/>
</dbReference>
<dbReference type="STRING" id="282197.SAMN04488517_102698"/>
<dbReference type="RefSeq" id="WP_055683218.1">
    <property type="nucleotide sequence ID" value="NZ_CXPG01000020.1"/>
</dbReference>
<protein>
    <recommendedName>
        <fullName evidence="3">Glycosyl transferase family 2</fullName>
    </recommendedName>
</protein>
<proteinExistence type="predicted"/>
<accession>A0A0M6XT51</accession>
<name>A0A0M6XT51_9RHOB</name>
<sequence>MDFTSLDDLRARASRLGKGPALMILAEDGREVESTLRHHVDAGFRHIVVATPPGVALPPVLPEGVHRLTLDRQPDDMAATCVNAFIAARPAGAWTGYVHNAEYLFHPFAETRRIGEALAFCAEERRDAVLTFVIDLYAGELAPGSDGVDRDDAWMDEAGYFALARWGEDGPLDRQLDFFGGLRWRFEEHIPWTRRRIDRVSLFRARPGLRLLPDLTMSEPEMNTYACPWHHSMTACVASFRVAKALATNPGSRAAIRGFRWNGSIRFEWQAQQLLDLGLMEPGQWF</sequence>